<evidence type="ECO:0000259" key="1">
    <source>
        <dbReference type="PROSITE" id="PS50011"/>
    </source>
</evidence>
<dbReference type="STRING" id="6689.A0A423THF7"/>
<dbReference type="AlphaFoldDB" id="A0A423THF7"/>
<organism evidence="2 3">
    <name type="scientific">Penaeus vannamei</name>
    <name type="common">Whiteleg shrimp</name>
    <name type="synonym">Litopenaeus vannamei</name>
    <dbReference type="NCBI Taxonomy" id="6689"/>
    <lineage>
        <taxon>Eukaryota</taxon>
        <taxon>Metazoa</taxon>
        <taxon>Ecdysozoa</taxon>
        <taxon>Arthropoda</taxon>
        <taxon>Crustacea</taxon>
        <taxon>Multicrustacea</taxon>
        <taxon>Malacostraca</taxon>
        <taxon>Eumalacostraca</taxon>
        <taxon>Eucarida</taxon>
        <taxon>Decapoda</taxon>
        <taxon>Dendrobranchiata</taxon>
        <taxon>Penaeoidea</taxon>
        <taxon>Penaeidae</taxon>
        <taxon>Penaeus</taxon>
    </lineage>
</organism>
<protein>
    <recommendedName>
        <fullName evidence="1">Protein kinase domain-containing protein</fullName>
    </recommendedName>
</protein>
<dbReference type="PANTHER" id="PTHR46962">
    <property type="entry name" value="SERINE/THREONINE-PROTEIN KINASE KIST"/>
    <property type="match status" value="1"/>
</dbReference>
<dbReference type="OrthoDB" id="6363883at2759"/>
<dbReference type="GO" id="GO:0003676">
    <property type="term" value="F:nucleic acid binding"/>
    <property type="evidence" value="ECO:0007669"/>
    <property type="project" value="InterPro"/>
</dbReference>
<dbReference type="EMBL" id="QCYY01001715">
    <property type="protein sequence ID" value="ROT75903.1"/>
    <property type="molecule type" value="Genomic_DNA"/>
</dbReference>
<proteinExistence type="predicted"/>
<dbReference type="SMART" id="SM00220">
    <property type="entry name" value="S_TKc"/>
    <property type="match status" value="1"/>
</dbReference>
<dbReference type="PANTHER" id="PTHR46962:SF1">
    <property type="entry name" value="SERINE_THREONINE-PROTEIN KINASE KIST"/>
    <property type="match status" value="1"/>
</dbReference>
<accession>A0A423THF7</accession>
<dbReference type="SUPFAM" id="SSF56112">
    <property type="entry name" value="Protein kinase-like (PK-like)"/>
    <property type="match status" value="1"/>
</dbReference>
<dbReference type="Gene3D" id="1.10.510.10">
    <property type="entry name" value="Transferase(Phosphotransferase) domain 1"/>
    <property type="match status" value="1"/>
</dbReference>
<dbReference type="PROSITE" id="PS50011">
    <property type="entry name" value="PROTEIN_KINASE_DOM"/>
    <property type="match status" value="1"/>
</dbReference>
<dbReference type="InterPro" id="IPR011009">
    <property type="entry name" value="Kinase-like_dom_sf"/>
</dbReference>
<dbReference type="GO" id="GO:0005634">
    <property type="term" value="C:nucleus"/>
    <property type="evidence" value="ECO:0007669"/>
    <property type="project" value="TreeGrafter"/>
</dbReference>
<dbReference type="GO" id="GO:0005524">
    <property type="term" value="F:ATP binding"/>
    <property type="evidence" value="ECO:0007669"/>
    <property type="project" value="InterPro"/>
</dbReference>
<dbReference type="SUPFAM" id="SSF54928">
    <property type="entry name" value="RNA-binding domain, RBD"/>
    <property type="match status" value="1"/>
</dbReference>
<dbReference type="GO" id="GO:0004674">
    <property type="term" value="F:protein serine/threonine kinase activity"/>
    <property type="evidence" value="ECO:0007669"/>
    <property type="project" value="InterPro"/>
</dbReference>
<reference evidence="2 3" key="1">
    <citation type="submission" date="2018-04" db="EMBL/GenBank/DDBJ databases">
        <authorList>
            <person name="Zhang X."/>
            <person name="Yuan J."/>
            <person name="Li F."/>
            <person name="Xiang J."/>
        </authorList>
    </citation>
    <scope>NUCLEOTIDE SEQUENCE [LARGE SCALE GENOMIC DNA]</scope>
    <source>
        <tissue evidence="2">Muscle</tissue>
    </source>
</reference>
<name>A0A423THF7_PENVA</name>
<comment type="caution">
    <text evidence="2">The sequence shown here is derived from an EMBL/GenBank/DDBJ whole genome shotgun (WGS) entry which is preliminary data.</text>
</comment>
<dbReference type="GO" id="GO:0046825">
    <property type="term" value="P:regulation of protein export from nucleus"/>
    <property type="evidence" value="ECO:0007669"/>
    <property type="project" value="TreeGrafter"/>
</dbReference>
<dbReference type="GO" id="GO:0043021">
    <property type="term" value="F:ribonucleoprotein complex binding"/>
    <property type="evidence" value="ECO:0007669"/>
    <property type="project" value="TreeGrafter"/>
</dbReference>
<dbReference type="InterPro" id="IPR012677">
    <property type="entry name" value="Nucleotide-bd_a/b_plait_sf"/>
</dbReference>
<evidence type="ECO:0000313" key="2">
    <source>
        <dbReference type="EMBL" id="ROT75903.1"/>
    </source>
</evidence>
<dbReference type="Proteomes" id="UP000283509">
    <property type="component" value="Unassembled WGS sequence"/>
</dbReference>
<dbReference type="InterPro" id="IPR000719">
    <property type="entry name" value="Prot_kinase_dom"/>
</dbReference>
<dbReference type="GO" id="GO:0045948">
    <property type="term" value="P:positive regulation of translational initiation"/>
    <property type="evidence" value="ECO:0007669"/>
    <property type="project" value="TreeGrafter"/>
</dbReference>
<feature type="domain" description="Protein kinase" evidence="1">
    <location>
        <begin position="1"/>
        <end position="230"/>
    </location>
</feature>
<dbReference type="GO" id="GO:0071598">
    <property type="term" value="C:neuronal ribonucleoprotein granule"/>
    <property type="evidence" value="ECO:0007669"/>
    <property type="project" value="TreeGrafter"/>
</dbReference>
<evidence type="ECO:0000313" key="3">
    <source>
        <dbReference type="Proteomes" id="UP000283509"/>
    </source>
</evidence>
<sequence>MTSVRNNHFQELPPEQELIAPFGVFRVRGGIAFGRCCEVYEGEDCVSGGPVALKVFRRHQDYQGALQRELIFLRALATPDAPVDLKPPNIMWSAQVSGFKLIDFGVSFTTKEKFTHAVQSKGYQAPESIYWNKKRTEISSSDTPAVVRPGIPSDVWSAGCIVAEAIVGCQLFPSFCETNVNKAVKAALASSAANYSPQFLDGAYDFITRCLQISPEDRASPRELLSSPWLAQAYRPTFHDLSLLRTTVLRVLNVSDAHQLEGIPEGKVVENYFLQLCKKHGDVIDYHLEVSLGAFFVQYHQASDAEEAYYILSKTIFNDRTLIVTFFDLDLWQQRELY</sequence>
<gene>
    <name evidence="2" type="ORF">C7M84_005532</name>
</gene>
<dbReference type="InterPro" id="IPR034372">
    <property type="entry name" value="UHMK1"/>
</dbReference>
<keyword evidence="3" id="KW-1185">Reference proteome</keyword>
<dbReference type="InterPro" id="IPR035979">
    <property type="entry name" value="RBD_domain_sf"/>
</dbReference>
<dbReference type="Gene3D" id="3.30.70.330">
    <property type="match status" value="1"/>
</dbReference>
<reference evidence="2 3" key="2">
    <citation type="submission" date="2019-01" db="EMBL/GenBank/DDBJ databases">
        <title>The decoding of complex shrimp genome reveals the adaptation for benthos swimmer, frequently molting mechanism and breeding impact on genome.</title>
        <authorList>
            <person name="Sun Y."/>
            <person name="Gao Y."/>
            <person name="Yu Y."/>
        </authorList>
    </citation>
    <scope>NUCLEOTIDE SEQUENCE [LARGE SCALE GENOMIC DNA]</scope>
    <source>
        <tissue evidence="2">Muscle</tissue>
    </source>
</reference>
<dbReference type="Pfam" id="PF00069">
    <property type="entry name" value="Pkinase"/>
    <property type="match status" value="1"/>
</dbReference>